<dbReference type="EMBL" id="JAOQAZ010000018">
    <property type="protein sequence ID" value="KAJ4256866.1"/>
    <property type="molecule type" value="Genomic_DNA"/>
</dbReference>
<dbReference type="Proteomes" id="UP001152049">
    <property type="component" value="Unassembled WGS sequence"/>
</dbReference>
<evidence type="ECO:0000313" key="3">
    <source>
        <dbReference type="Proteomes" id="UP001152049"/>
    </source>
</evidence>
<reference evidence="2" key="1">
    <citation type="submission" date="2022-09" db="EMBL/GenBank/DDBJ databases">
        <title>Fusarium specimens isolated from Avocado Roots.</title>
        <authorList>
            <person name="Stajich J."/>
            <person name="Roper C."/>
            <person name="Heimlech-Rivalta G."/>
        </authorList>
    </citation>
    <scope>NUCLEOTIDE SEQUENCE</scope>
    <source>
        <strain evidence="2">CF00136</strain>
    </source>
</reference>
<dbReference type="AlphaFoldDB" id="A0A9W8RWB1"/>
<keyword evidence="3" id="KW-1185">Reference proteome</keyword>
<comment type="caution">
    <text evidence="2">The sequence shown here is derived from an EMBL/GenBank/DDBJ whole genome shotgun (WGS) entry which is preliminary data.</text>
</comment>
<dbReference type="SUPFAM" id="SSF53474">
    <property type="entry name" value="alpha/beta-Hydrolases"/>
    <property type="match status" value="1"/>
</dbReference>
<organism evidence="2 3">
    <name type="scientific">Fusarium torreyae</name>
    <dbReference type="NCBI Taxonomy" id="1237075"/>
    <lineage>
        <taxon>Eukaryota</taxon>
        <taxon>Fungi</taxon>
        <taxon>Dikarya</taxon>
        <taxon>Ascomycota</taxon>
        <taxon>Pezizomycotina</taxon>
        <taxon>Sordariomycetes</taxon>
        <taxon>Hypocreomycetidae</taxon>
        <taxon>Hypocreales</taxon>
        <taxon>Nectriaceae</taxon>
        <taxon>Fusarium</taxon>
    </lineage>
</organism>
<dbReference type="Pfam" id="PF00135">
    <property type="entry name" value="COesterase"/>
    <property type="match status" value="1"/>
</dbReference>
<accession>A0A9W8RWB1</accession>
<proteinExistence type="predicted"/>
<dbReference type="PANTHER" id="PTHR11559">
    <property type="entry name" value="CARBOXYLESTERASE"/>
    <property type="match status" value="1"/>
</dbReference>
<dbReference type="InterPro" id="IPR050309">
    <property type="entry name" value="Type-B_Carboxylest/Lipase"/>
</dbReference>
<dbReference type="InterPro" id="IPR002018">
    <property type="entry name" value="CarbesteraseB"/>
</dbReference>
<evidence type="ECO:0000313" key="2">
    <source>
        <dbReference type="EMBL" id="KAJ4256866.1"/>
    </source>
</evidence>
<dbReference type="Gene3D" id="3.40.50.1820">
    <property type="entry name" value="alpha/beta hydrolase"/>
    <property type="match status" value="1"/>
</dbReference>
<name>A0A9W8RWB1_9HYPO</name>
<gene>
    <name evidence="2" type="ORF">NW762_008962</name>
</gene>
<protein>
    <recommendedName>
        <fullName evidence="1">Carboxylesterase type B domain-containing protein</fullName>
    </recommendedName>
</protein>
<feature type="domain" description="Carboxylesterase type B" evidence="1">
    <location>
        <begin position="13"/>
        <end position="505"/>
    </location>
</feature>
<evidence type="ECO:0000259" key="1">
    <source>
        <dbReference type="Pfam" id="PF00135"/>
    </source>
</evidence>
<dbReference type="InterPro" id="IPR029058">
    <property type="entry name" value="AB_hydrolase_fold"/>
</dbReference>
<sequence length="545" mass="60111">MAPLKPAGTTQLDVPTLGTIKGLVFPGGIQQFCGIPYADFSKRWTRAILKTRLSGGIHDGTQHGPVTPQPPEYPDLIGGLIPVDPFPHFKEPMRAEFDCLNLNIVLPPADVSGPLPVLVLFHGGSFLMGASTHPAYDLVKFVSHSVKRGSPVVAVSVSYRVGLFGFLASQAIKDDLSHDGFQGAGNFGLTDQQTALSWIQRFIHAFNGNPDDVTILGESAGGMSVAHHVYAAQPSVFHRAISLSGTLNTIPVWTLERHERRWNALLKHFNIDSLAPDALDQLRAIPYQAVADATCVIEGTMGTTGNPCSDGWFHSSPPAPSQIVSPPTWLKSYMVGDVRHEAMIFRMIVAYESYGSVKASMTKFLSGADTNTILEQYDIRPETPAQQIPTRLEEMATDSLFKIQNRIHVSVSRVPKTFGFHLDQLSTFESPPFKGLAYHGLDIALAFLNLADDLTASQQKLGEKIAADLLDFVWGKEPWPAYGRNKEWMIYGPNDGWTIKTESEDELIRGYERMDKILELGDEVLDRWVEAVDYIVNKRWLQGST</sequence>
<dbReference type="OrthoDB" id="6846267at2759"/>